<dbReference type="Pfam" id="PF00296">
    <property type="entry name" value="Bac_luciferase"/>
    <property type="match status" value="1"/>
</dbReference>
<dbReference type="InterPro" id="IPR011251">
    <property type="entry name" value="Luciferase-like_dom"/>
</dbReference>
<evidence type="ECO:0000313" key="4">
    <source>
        <dbReference type="Proteomes" id="UP000612585"/>
    </source>
</evidence>
<dbReference type="GO" id="GO:0016705">
    <property type="term" value="F:oxidoreductase activity, acting on paired donors, with incorporation or reduction of molecular oxygen"/>
    <property type="evidence" value="ECO:0007669"/>
    <property type="project" value="InterPro"/>
</dbReference>
<evidence type="ECO:0000313" key="3">
    <source>
        <dbReference type="EMBL" id="GIJ55659.1"/>
    </source>
</evidence>
<evidence type="ECO:0000259" key="2">
    <source>
        <dbReference type="Pfam" id="PF00296"/>
    </source>
</evidence>
<dbReference type="InterPro" id="IPR022526">
    <property type="entry name" value="F420_Rv3093c"/>
</dbReference>
<dbReference type="PANTHER" id="PTHR43244:SF1">
    <property type="entry name" value="5,10-METHYLENETETRAHYDROMETHANOPTERIN REDUCTASE"/>
    <property type="match status" value="1"/>
</dbReference>
<keyword evidence="1" id="KW-0560">Oxidoreductase</keyword>
<organism evidence="3 4">
    <name type="scientific">Virgisporangium aurantiacum</name>
    <dbReference type="NCBI Taxonomy" id="175570"/>
    <lineage>
        <taxon>Bacteria</taxon>
        <taxon>Bacillati</taxon>
        <taxon>Actinomycetota</taxon>
        <taxon>Actinomycetes</taxon>
        <taxon>Micromonosporales</taxon>
        <taxon>Micromonosporaceae</taxon>
        <taxon>Virgisporangium</taxon>
    </lineage>
</organism>
<proteinExistence type="predicted"/>
<dbReference type="Proteomes" id="UP000612585">
    <property type="component" value="Unassembled WGS sequence"/>
</dbReference>
<dbReference type="PANTHER" id="PTHR43244">
    <property type="match status" value="1"/>
</dbReference>
<name>A0A8J4DZ74_9ACTN</name>
<feature type="domain" description="Luciferase-like" evidence="2">
    <location>
        <begin position="36"/>
        <end position="321"/>
    </location>
</feature>
<keyword evidence="4" id="KW-1185">Reference proteome</keyword>
<gene>
    <name evidence="3" type="ORF">Vau01_031750</name>
</gene>
<protein>
    <submittedName>
        <fullName evidence="3">LLM class F420-dependent oxidoreductase</fullName>
    </submittedName>
</protein>
<accession>A0A8J4DZ74</accession>
<dbReference type="InterPro" id="IPR050564">
    <property type="entry name" value="F420-G6PD/mer"/>
</dbReference>
<dbReference type="NCBIfam" id="TIGR03841">
    <property type="entry name" value="F420_Rv3093c"/>
    <property type="match status" value="1"/>
</dbReference>
<dbReference type="SUPFAM" id="SSF51679">
    <property type="entry name" value="Bacterial luciferase-like"/>
    <property type="match status" value="1"/>
</dbReference>
<dbReference type="EMBL" id="BOPG01000021">
    <property type="protein sequence ID" value="GIJ55659.1"/>
    <property type="molecule type" value="Genomic_DNA"/>
</dbReference>
<dbReference type="InterPro" id="IPR036661">
    <property type="entry name" value="Luciferase-like_sf"/>
</dbReference>
<sequence>MAGVLRPRHAHARHGSPGGLLALMTVEVSLGLWQDRPAAEALATARLVGELGFDALWIGEMATYDAFALATAVGPLLPSTRLVLGPFAVTVRDPVMIAMGAASVASLTGRPVGVALGTSSPVVVEQWHGRSRARAARALDESARAVRLLLDGAKADLPGEVVSTRGYRLRLDAPGGELIVAAFGPHAVATAARHADRMVLNLIDPATAGDLVRRMSAAADSAGRPRPRVAVWTPAAIGAGFTPAAVEQLRRGMVGYLGAPGYADMFTRAGFGDVVEFARTRPHPRELLAAVPGDLVATVGVLGDEEAAAKRIAEYRSQGIDDVVLVPASTVDDPAGSATLHAAATLR</sequence>
<dbReference type="AlphaFoldDB" id="A0A8J4DZ74"/>
<dbReference type="Gene3D" id="3.20.20.30">
    <property type="entry name" value="Luciferase-like domain"/>
    <property type="match status" value="1"/>
</dbReference>
<reference evidence="3" key="1">
    <citation type="submission" date="2021-01" db="EMBL/GenBank/DDBJ databases">
        <title>Whole genome shotgun sequence of Virgisporangium aurantiacum NBRC 16421.</title>
        <authorList>
            <person name="Komaki H."/>
            <person name="Tamura T."/>
        </authorList>
    </citation>
    <scope>NUCLEOTIDE SEQUENCE</scope>
    <source>
        <strain evidence="3">NBRC 16421</strain>
    </source>
</reference>
<evidence type="ECO:0000256" key="1">
    <source>
        <dbReference type="ARBA" id="ARBA00023002"/>
    </source>
</evidence>
<comment type="caution">
    <text evidence="3">The sequence shown here is derived from an EMBL/GenBank/DDBJ whole genome shotgun (WGS) entry which is preliminary data.</text>
</comment>